<keyword evidence="2" id="KW-1185">Reference proteome</keyword>
<dbReference type="Pfam" id="PF00756">
    <property type="entry name" value="Esterase"/>
    <property type="match status" value="1"/>
</dbReference>
<evidence type="ECO:0000313" key="1">
    <source>
        <dbReference type="EMBL" id="MFD1164667.1"/>
    </source>
</evidence>
<gene>
    <name evidence="1" type="ORF">ACFQ2C_03510</name>
</gene>
<name>A0ABW3RIW2_9SPHI</name>
<evidence type="ECO:0000313" key="2">
    <source>
        <dbReference type="Proteomes" id="UP001597205"/>
    </source>
</evidence>
<keyword evidence="1" id="KW-0378">Hydrolase</keyword>
<dbReference type="Proteomes" id="UP001597205">
    <property type="component" value="Unassembled WGS sequence"/>
</dbReference>
<dbReference type="PANTHER" id="PTHR48098:SF6">
    <property type="entry name" value="FERRI-BACILLIBACTIN ESTERASE BESA"/>
    <property type="match status" value="1"/>
</dbReference>
<comment type="caution">
    <text evidence="1">The sequence shown here is derived from an EMBL/GenBank/DDBJ whole genome shotgun (WGS) entry which is preliminary data.</text>
</comment>
<reference evidence="2" key="1">
    <citation type="journal article" date="2019" name="Int. J. Syst. Evol. Microbiol.">
        <title>The Global Catalogue of Microorganisms (GCM) 10K type strain sequencing project: providing services to taxonomists for standard genome sequencing and annotation.</title>
        <authorList>
            <consortium name="The Broad Institute Genomics Platform"/>
            <consortium name="The Broad Institute Genome Sequencing Center for Infectious Disease"/>
            <person name="Wu L."/>
            <person name="Ma J."/>
        </authorList>
    </citation>
    <scope>NUCLEOTIDE SEQUENCE [LARGE SCALE GENOMIC DNA]</scope>
    <source>
        <strain evidence="2">CCUG 52468</strain>
    </source>
</reference>
<dbReference type="InterPro" id="IPR050583">
    <property type="entry name" value="Mycobacterial_A85_antigen"/>
</dbReference>
<dbReference type="GO" id="GO:0016787">
    <property type="term" value="F:hydrolase activity"/>
    <property type="evidence" value="ECO:0007669"/>
    <property type="project" value="UniProtKB-KW"/>
</dbReference>
<dbReference type="InterPro" id="IPR000801">
    <property type="entry name" value="Esterase-like"/>
</dbReference>
<proteinExistence type="predicted"/>
<dbReference type="Gene3D" id="3.40.50.1820">
    <property type="entry name" value="alpha/beta hydrolase"/>
    <property type="match status" value="1"/>
</dbReference>
<dbReference type="RefSeq" id="WP_380894758.1">
    <property type="nucleotide sequence ID" value="NZ_JBHTKY010000003.1"/>
</dbReference>
<protein>
    <submittedName>
        <fullName evidence="1">Alpha/beta hydrolase</fullName>
    </submittedName>
</protein>
<accession>A0ABW3RIW2</accession>
<organism evidence="1 2">
    <name type="scientific">Sphingobacterium daejeonense</name>
    <dbReference type="NCBI Taxonomy" id="371142"/>
    <lineage>
        <taxon>Bacteria</taxon>
        <taxon>Pseudomonadati</taxon>
        <taxon>Bacteroidota</taxon>
        <taxon>Sphingobacteriia</taxon>
        <taxon>Sphingobacteriales</taxon>
        <taxon>Sphingobacteriaceae</taxon>
        <taxon>Sphingobacterium</taxon>
    </lineage>
</organism>
<sequence length="375" mass="43678">MSKTTHQVKVNILNNSESFIGDSLYLSGTFNNWEEQEYIGKIPEKGEHIVFDLGEIKSGDLELKLSRGDWNTLSSTKEGKLEPAFVEKIQKDTEIDLTIEAWRDQFPRSTASNQVNILDDHFFFPELNVYRKVMIYLPKGYSSTDDKFPIIYMHDGQHLFDEAISIDKSGPVEWMVDETLDEADKPSIVIAIDHAKTYELRQQEYLVTAGHGSEKAQGWAYLEDIVKTLKPFVDKNYRTLSDPANTAMVGSSIGGLLTLYAGLKYPSVFGTLASFSPSIWMDEENLYEYATKKLKEKTEERKKQEFYFYIGDKERRFRMMDSSNNMKLDLEKYFAWMEEHFDGKLQLVIENEGKHGAIYWQEAFRKFYDYWQNRK</sequence>
<dbReference type="PANTHER" id="PTHR48098">
    <property type="entry name" value="ENTEROCHELIN ESTERASE-RELATED"/>
    <property type="match status" value="1"/>
</dbReference>
<dbReference type="InterPro" id="IPR029058">
    <property type="entry name" value="AB_hydrolase_fold"/>
</dbReference>
<dbReference type="SUPFAM" id="SSF53474">
    <property type="entry name" value="alpha/beta-Hydrolases"/>
    <property type="match status" value="1"/>
</dbReference>
<dbReference type="EMBL" id="JBHTKY010000003">
    <property type="protein sequence ID" value="MFD1164667.1"/>
    <property type="molecule type" value="Genomic_DNA"/>
</dbReference>